<keyword evidence="3" id="KW-1185">Reference proteome</keyword>
<keyword evidence="1" id="KW-1133">Transmembrane helix</keyword>
<evidence type="ECO:0000256" key="1">
    <source>
        <dbReference type="SAM" id="Phobius"/>
    </source>
</evidence>
<dbReference type="Proteomes" id="UP000275348">
    <property type="component" value="Unassembled WGS sequence"/>
</dbReference>
<feature type="transmembrane region" description="Helical" evidence="1">
    <location>
        <begin position="88"/>
        <end position="107"/>
    </location>
</feature>
<sequence>MKIFPSSIYEFSLIDDQNETIERLNRRTENSDNLISKITNKSFIGKIDKNKFKIISSDIGKGAFCTLNGQINNKIGEVVVEINKPFKILLSILMLFPIVGFIIQLILKVEEFNPIFIIVILAQILILRFVFIEIAYKFLSKQSINKLSDVLDTEYIRKK</sequence>
<name>A0A3L9M0D2_9FLAO</name>
<comment type="caution">
    <text evidence="2">The sequence shown here is derived from an EMBL/GenBank/DDBJ whole genome shotgun (WGS) entry which is preliminary data.</text>
</comment>
<proteinExistence type="predicted"/>
<reference evidence="2 3" key="1">
    <citation type="submission" date="2018-10" db="EMBL/GenBank/DDBJ databases">
        <authorList>
            <person name="Chen X."/>
        </authorList>
    </citation>
    <scope>NUCLEOTIDE SEQUENCE [LARGE SCALE GENOMIC DNA]</scope>
    <source>
        <strain evidence="2 3">YIM 102668</strain>
    </source>
</reference>
<dbReference type="RefSeq" id="WP_121935790.1">
    <property type="nucleotide sequence ID" value="NZ_RDOJ01000035.1"/>
</dbReference>
<gene>
    <name evidence="2" type="ORF">EAH69_13745</name>
</gene>
<keyword evidence="1" id="KW-0812">Transmembrane</keyword>
<organism evidence="2 3">
    <name type="scientific">Faecalibacter macacae</name>
    <dbReference type="NCBI Taxonomy" id="1859289"/>
    <lineage>
        <taxon>Bacteria</taxon>
        <taxon>Pseudomonadati</taxon>
        <taxon>Bacteroidota</taxon>
        <taxon>Flavobacteriia</taxon>
        <taxon>Flavobacteriales</taxon>
        <taxon>Weeksellaceae</taxon>
        <taxon>Faecalibacter</taxon>
    </lineage>
</organism>
<evidence type="ECO:0000313" key="3">
    <source>
        <dbReference type="Proteomes" id="UP000275348"/>
    </source>
</evidence>
<dbReference type="EMBL" id="RDOJ01000035">
    <property type="protein sequence ID" value="RLZ06382.1"/>
    <property type="molecule type" value="Genomic_DNA"/>
</dbReference>
<dbReference type="AlphaFoldDB" id="A0A3L9M0D2"/>
<feature type="transmembrane region" description="Helical" evidence="1">
    <location>
        <begin position="113"/>
        <end position="136"/>
    </location>
</feature>
<accession>A0A3L9M0D2</accession>
<protein>
    <submittedName>
        <fullName evidence="2">Uncharacterized protein</fullName>
    </submittedName>
</protein>
<dbReference type="OrthoDB" id="1431520at2"/>
<evidence type="ECO:0000313" key="2">
    <source>
        <dbReference type="EMBL" id="RLZ06382.1"/>
    </source>
</evidence>
<keyword evidence="1" id="KW-0472">Membrane</keyword>